<evidence type="ECO:0000256" key="2">
    <source>
        <dbReference type="ARBA" id="ARBA00022801"/>
    </source>
</evidence>
<keyword evidence="2" id="KW-0378">Hydrolase</keyword>
<proteinExistence type="inferred from homology"/>
<dbReference type="InterPro" id="IPR051601">
    <property type="entry name" value="Serine_prot/Carboxylest_S33"/>
</dbReference>
<reference evidence="6 7" key="1">
    <citation type="submission" date="2024-06" db="EMBL/GenBank/DDBJ databases">
        <title>Complete genome of Phlyctema vagabunda strain 19-DSS-EL-015.</title>
        <authorList>
            <person name="Fiorenzani C."/>
        </authorList>
    </citation>
    <scope>NUCLEOTIDE SEQUENCE [LARGE SCALE GENOMIC DNA]</scope>
    <source>
        <strain evidence="6 7">19-DSS-EL-015</strain>
    </source>
</reference>
<keyword evidence="7" id="KW-1185">Reference proteome</keyword>
<keyword evidence="3" id="KW-0472">Membrane</keyword>
<evidence type="ECO:0000256" key="1">
    <source>
        <dbReference type="ARBA" id="ARBA00010088"/>
    </source>
</evidence>
<protein>
    <recommendedName>
        <fullName evidence="8">Alpha/beta-hydrolase</fullName>
    </recommendedName>
</protein>
<accession>A0ABR4P929</accession>
<dbReference type="Gene3D" id="3.40.50.1820">
    <property type="entry name" value="alpha/beta hydrolase"/>
    <property type="match status" value="1"/>
</dbReference>
<keyword evidence="3" id="KW-0812">Transmembrane</keyword>
<evidence type="ECO:0000313" key="6">
    <source>
        <dbReference type="EMBL" id="KAL3419804.1"/>
    </source>
</evidence>
<dbReference type="EMBL" id="JBFCZG010000007">
    <property type="protein sequence ID" value="KAL3419804.1"/>
    <property type="molecule type" value="Genomic_DNA"/>
</dbReference>
<evidence type="ECO:0000313" key="7">
    <source>
        <dbReference type="Proteomes" id="UP001629113"/>
    </source>
</evidence>
<gene>
    <name evidence="6" type="ORF">PVAG01_08302</name>
</gene>
<evidence type="ECO:0000259" key="4">
    <source>
        <dbReference type="Pfam" id="PF00561"/>
    </source>
</evidence>
<dbReference type="PANTHER" id="PTHR43248:SF25">
    <property type="entry name" value="AB HYDROLASE-1 DOMAIN-CONTAINING PROTEIN-RELATED"/>
    <property type="match status" value="1"/>
</dbReference>
<organism evidence="6 7">
    <name type="scientific">Phlyctema vagabunda</name>
    <dbReference type="NCBI Taxonomy" id="108571"/>
    <lineage>
        <taxon>Eukaryota</taxon>
        <taxon>Fungi</taxon>
        <taxon>Dikarya</taxon>
        <taxon>Ascomycota</taxon>
        <taxon>Pezizomycotina</taxon>
        <taxon>Leotiomycetes</taxon>
        <taxon>Helotiales</taxon>
        <taxon>Dermateaceae</taxon>
        <taxon>Phlyctema</taxon>
    </lineage>
</organism>
<comment type="caution">
    <text evidence="6">The sequence shown here is derived from an EMBL/GenBank/DDBJ whole genome shotgun (WGS) entry which is preliminary data.</text>
</comment>
<feature type="domain" description="Peptidase S33 tripeptidyl aminopeptidase-like C-terminal" evidence="5">
    <location>
        <begin position="468"/>
        <end position="551"/>
    </location>
</feature>
<dbReference type="InterPro" id="IPR013595">
    <property type="entry name" value="Pept_S33_TAP-like_C"/>
</dbReference>
<name>A0ABR4P929_9HELO</name>
<dbReference type="Pfam" id="PF08386">
    <property type="entry name" value="Abhydrolase_4"/>
    <property type="match status" value="1"/>
</dbReference>
<keyword evidence="3" id="KW-1133">Transmembrane helix</keyword>
<dbReference type="SUPFAM" id="SSF53474">
    <property type="entry name" value="alpha/beta-Hydrolases"/>
    <property type="match status" value="1"/>
</dbReference>
<dbReference type="Proteomes" id="UP001629113">
    <property type="component" value="Unassembled WGS sequence"/>
</dbReference>
<dbReference type="InterPro" id="IPR000073">
    <property type="entry name" value="AB_hydrolase_1"/>
</dbReference>
<evidence type="ECO:0000259" key="5">
    <source>
        <dbReference type="Pfam" id="PF08386"/>
    </source>
</evidence>
<comment type="similarity">
    <text evidence="1">Belongs to the peptidase S33 family.</text>
</comment>
<dbReference type="InterPro" id="IPR029058">
    <property type="entry name" value="AB_hydrolase_fold"/>
</dbReference>
<feature type="transmembrane region" description="Helical" evidence="3">
    <location>
        <begin position="34"/>
        <end position="57"/>
    </location>
</feature>
<dbReference type="PANTHER" id="PTHR43248">
    <property type="entry name" value="2-SUCCINYL-6-HYDROXY-2,4-CYCLOHEXADIENE-1-CARBOXYLATE SYNTHASE"/>
    <property type="match status" value="1"/>
</dbReference>
<evidence type="ECO:0008006" key="8">
    <source>
        <dbReference type="Google" id="ProtNLM"/>
    </source>
</evidence>
<evidence type="ECO:0000256" key="3">
    <source>
        <dbReference type="SAM" id="Phobius"/>
    </source>
</evidence>
<dbReference type="Pfam" id="PF00561">
    <property type="entry name" value="Abhydrolase_1"/>
    <property type="match status" value="1"/>
</dbReference>
<sequence length="603" mass="66511">MMFSKGSNLLVTQTPDHGLIRRHASQASRKRSSITYLLAVIFCSMLLSPCFASGFSYPVSQHTLSKEDGVKWEVCDEINNHTIECARIDVPMDHFNKSSGKTFSIPLIRLLATNTSATGGKTILLNPGGPGGSGVNFLYRGGEMLNRVIGEGFNLLSFDPRGVNGSVPQASCYASSAQRAEEIFHTPWDVVSESGEMFTRAENLAKACIDTMGEHGAYMNTPQTAADMNSILDAIGQEKMYYWGFSYGTTLGQTYAQMFPERVSKLIIDGVSNLDDWYNAYYDEEDLVDTDKIFAGFVEECFKAKENCPLYTSPKGKPFATALELKNYLDKFLFQLEEEPIPVYLDNSNYGSVTRRGVAANGIFPALYKPISWPILAKNLAELINGNATAAYSAYSDSWVAQVLDDETNTFVVQNDNIKSGPEAPVHGIKSIQNFTLSAPEASDLVSRYMGSDLFLRSSWSIPTTHKFRPQYHPEFPRVKTAEPILVLSTTFDPVCPLVSAKKAHNSFEGSGFVEQSSYGHCSISMASLCMAKHVRSYFYDGVLPEKGATCGIDTEYFPAPGKSSLISAEGINSEDMDLLLALQELASTDVINYRLSRRSRNF</sequence>
<feature type="domain" description="AB hydrolase-1" evidence="4">
    <location>
        <begin position="122"/>
        <end position="274"/>
    </location>
</feature>